<dbReference type="Gene3D" id="1.10.287.470">
    <property type="entry name" value="Helix hairpin bin"/>
    <property type="match status" value="1"/>
</dbReference>
<name>A0A1G6LPP2_9BRAD</name>
<evidence type="ECO:0000259" key="3">
    <source>
        <dbReference type="Pfam" id="PF25917"/>
    </source>
</evidence>
<evidence type="ECO:0000256" key="2">
    <source>
        <dbReference type="SAM" id="Phobius"/>
    </source>
</evidence>
<keyword evidence="2" id="KW-0812">Transmembrane</keyword>
<feature type="coiled-coil region" evidence="1">
    <location>
        <begin position="102"/>
        <end position="143"/>
    </location>
</feature>
<feature type="domain" description="Multidrug resistance protein MdtA-like barrel-sandwich hybrid" evidence="3">
    <location>
        <begin position="61"/>
        <end position="246"/>
    </location>
</feature>
<dbReference type="Gene3D" id="2.40.30.170">
    <property type="match status" value="1"/>
</dbReference>
<accession>A0A1G6LPP2</accession>
<reference evidence="4 5" key="1">
    <citation type="submission" date="2016-10" db="EMBL/GenBank/DDBJ databases">
        <authorList>
            <person name="de Groot N.N."/>
        </authorList>
    </citation>
    <scope>NUCLEOTIDE SEQUENCE [LARGE SCALE GENOMIC DNA]</scope>
    <source>
        <strain evidence="4 5">R5</strain>
    </source>
</reference>
<evidence type="ECO:0000256" key="1">
    <source>
        <dbReference type="SAM" id="Coils"/>
    </source>
</evidence>
<dbReference type="AlphaFoldDB" id="A0A1G6LPP2"/>
<dbReference type="RefSeq" id="WP_092079379.1">
    <property type="nucleotide sequence ID" value="NZ_FMZW01000003.1"/>
</dbReference>
<keyword evidence="2" id="KW-1133">Transmembrane helix</keyword>
<dbReference type="Proteomes" id="UP000199245">
    <property type="component" value="Unassembled WGS sequence"/>
</dbReference>
<keyword evidence="2" id="KW-0472">Membrane</keyword>
<dbReference type="InterPro" id="IPR050739">
    <property type="entry name" value="MFP"/>
</dbReference>
<dbReference type="Pfam" id="PF25917">
    <property type="entry name" value="BSH_RND"/>
    <property type="match status" value="1"/>
</dbReference>
<protein>
    <submittedName>
        <fullName evidence="4">Multidrug resistance efflux pump</fullName>
    </submittedName>
</protein>
<organism evidence="4 5">
    <name type="scientific">Bradyrhizobium brasilense</name>
    <dbReference type="NCBI Taxonomy" id="1419277"/>
    <lineage>
        <taxon>Bacteria</taxon>
        <taxon>Pseudomonadati</taxon>
        <taxon>Pseudomonadota</taxon>
        <taxon>Alphaproteobacteria</taxon>
        <taxon>Hyphomicrobiales</taxon>
        <taxon>Nitrobacteraceae</taxon>
        <taxon>Bradyrhizobium</taxon>
    </lineage>
</organism>
<dbReference type="EMBL" id="FMZW01000003">
    <property type="protein sequence ID" value="SDC45084.1"/>
    <property type="molecule type" value="Genomic_DNA"/>
</dbReference>
<feature type="transmembrane region" description="Helical" evidence="2">
    <location>
        <begin position="29"/>
        <end position="51"/>
    </location>
</feature>
<dbReference type="InterPro" id="IPR058625">
    <property type="entry name" value="MdtA-like_BSH"/>
</dbReference>
<dbReference type="SUPFAM" id="SSF111369">
    <property type="entry name" value="HlyD-like secretion proteins"/>
    <property type="match status" value="2"/>
</dbReference>
<gene>
    <name evidence="4" type="ORF">SAMN05216337_100311</name>
</gene>
<keyword evidence="1" id="KW-0175">Coiled coil</keyword>
<proteinExistence type="predicted"/>
<evidence type="ECO:0000313" key="4">
    <source>
        <dbReference type="EMBL" id="SDC45084.1"/>
    </source>
</evidence>
<feature type="transmembrane region" description="Helical" evidence="2">
    <location>
        <begin position="344"/>
        <end position="368"/>
    </location>
</feature>
<evidence type="ECO:0000313" key="5">
    <source>
        <dbReference type="Proteomes" id="UP000199245"/>
    </source>
</evidence>
<dbReference type="PANTHER" id="PTHR30386:SF18">
    <property type="entry name" value="INNER MEMBRANE PROTEIN YIAV-RELATED"/>
    <property type="match status" value="1"/>
</dbReference>
<dbReference type="PANTHER" id="PTHR30386">
    <property type="entry name" value="MEMBRANE FUSION SUBUNIT OF EMRAB-TOLC MULTIDRUG EFFLUX PUMP"/>
    <property type="match status" value="1"/>
</dbReference>
<dbReference type="Gene3D" id="2.40.50.100">
    <property type="match status" value="1"/>
</dbReference>
<sequence length="369" mass="39625">MLIILTLYLVLVWLTFSRLKLVKWGWASGTVAVLIGAFILATFLAMFNYLTPSGSFVVVSRVVEVAPNVSGQVIEIPVRPNVPVKAGTTLFRIDPAPFQYKVDQLDASLAGARQQVLQLKANYEQANANVEGLAKQLDYHNKRFAAYEKLVGEDAQTQFRLQDVQVQQETVQYQLQAARAAQLNAKLAMDSEIGGINTTVAQIHAQLDQAKWELEQTTIRAPGDGNVTVMALSVGDRAGQAKAVMSFVISDDITIVGLFSPNGFQTIKPGAAVKLVFDNDPGRIHQATILGIPRGVGQGEIAVSGTLARVGSIGGAKAYPAVISVPKDIDLSQLRLGMPGTATVFAENAGVIGLIMSILVWVSSYTAYL</sequence>